<evidence type="ECO:0000256" key="1">
    <source>
        <dbReference type="SAM" id="Coils"/>
    </source>
</evidence>
<feature type="region of interest" description="Disordered" evidence="2">
    <location>
        <begin position="61"/>
        <end position="202"/>
    </location>
</feature>
<evidence type="ECO:0000313" key="4">
    <source>
        <dbReference type="Proteomes" id="UP001568698"/>
    </source>
</evidence>
<evidence type="ECO:0000256" key="2">
    <source>
        <dbReference type="SAM" id="MobiDB-lite"/>
    </source>
</evidence>
<proteinExistence type="predicted"/>
<feature type="compositionally biased region" description="Basic and acidic residues" evidence="2">
    <location>
        <begin position="61"/>
        <end position="73"/>
    </location>
</feature>
<dbReference type="EMBL" id="JBGLYH010000086">
    <property type="protein sequence ID" value="MEZ7198670.1"/>
    <property type="molecule type" value="Genomic_DNA"/>
</dbReference>
<comment type="caution">
    <text evidence="3">The sequence shown here is derived from an EMBL/GenBank/DDBJ whole genome shotgun (WGS) entry which is preliminary data.</text>
</comment>
<reference evidence="3 4" key="1">
    <citation type="submission" date="2024-08" db="EMBL/GenBank/DDBJ databases">
        <title>Sulfate-reducing bacteria isolated from formation water of the oil field in Kazakhstan and description of Pseudodesulfovibrio sp.</title>
        <authorList>
            <person name="Bidzhieva S.K."/>
            <person name="Tourova T.P."/>
            <person name="Grouzdev D.S."/>
            <person name="Beletsky A.V."/>
            <person name="Sokolova D.S."/>
            <person name="Samigullina S.R."/>
            <person name="Poltaraus A.B."/>
            <person name="Avtukh A.N."/>
            <person name="Tereshina V.M."/>
            <person name="Zhaparov N.S."/>
            <person name="Mardanov A.V."/>
            <person name="Nazina T.N."/>
        </authorList>
    </citation>
    <scope>NUCLEOTIDE SEQUENCE [LARGE SCALE GENOMIC DNA]</scope>
    <source>
        <strain evidence="3 4">9FUS</strain>
    </source>
</reference>
<evidence type="ECO:0000313" key="3">
    <source>
        <dbReference type="EMBL" id="MEZ7198670.1"/>
    </source>
</evidence>
<organism evidence="3 4">
    <name type="scientific">Pseudodesulfovibrio karagichevae</name>
    <dbReference type="NCBI Taxonomy" id="3239305"/>
    <lineage>
        <taxon>Bacteria</taxon>
        <taxon>Pseudomonadati</taxon>
        <taxon>Thermodesulfobacteriota</taxon>
        <taxon>Desulfovibrionia</taxon>
        <taxon>Desulfovibrionales</taxon>
        <taxon>Desulfovibrionaceae</taxon>
    </lineage>
</organism>
<protein>
    <submittedName>
        <fullName evidence="3">Uncharacterized protein</fullName>
    </submittedName>
</protein>
<keyword evidence="4" id="KW-1185">Reference proteome</keyword>
<accession>A0ABV4K9G1</accession>
<dbReference type="Proteomes" id="UP001568698">
    <property type="component" value="Unassembled WGS sequence"/>
</dbReference>
<gene>
    <name evidence="3" type="ORF">AB6M95_18125</name>
</gene>
<feature type="coiled-coil region" evidence="1">
    <location>
        <begin position="215"/>
        <end position="249"/>
    </location>
</feature>
<feature type="compositionally biased region" description="Basic and acidic residues" evidence="2">
    <location>
        <begin position="131"/>
        <end position="141"/>
    </location>
</feature>
<keyword evidence="1" id="KW-0175">Coiled coil</keyword>
<dbReference type="RefSeq" id="WP_371388156.1">
    <property type="nucleotide sequence ID" value="NZ_JBGLYH010000086.1"/>
</dbReference>
<sequence>MNKLVDTDTFTRIDTDRFTGQPRRKWIEYADGVMEPVRREGNLNRKYHGNKRSLDWWTVDKPVDWNPRDEGKRVSLNHDYGKRDKPAGPDGAGAGTGKAAGPPPAPAPASARPKPKGRSTLNQGADGFWEYEARREAEAKAQPRSGSTPSPDLAGPEAGRTPGSPSGKSEEAHDAAATAGALGGMVQSKGQHGKGKLVSADPIVEDLKKRFDGDRNRFKDAAKDELNKLEEQARQTKSAKERNKLLRRKDAIKGAIKLMDRELLKTPFITPFTDDQFQKLIRGFNPYSPTT</sequence>
<name>A0ABV4K9G1_9BACT</name>